<proteinExistence type="predicted"/>
<dbReference type="EMBL" id="LSSK01001186">
    <property type="protein sequence ID" value="OMH80449.1"/>
    <property type="molecule type" value="Genomic_DNA"/>
</dbReference>
<keyword evidence="1" id="KW-1133">Transmembrane helix</keyword>
<keyword evidence="1" id="KW-0472">Membrane</keyword>
<evidence type="ECO:0000256" key="1">
    <source>
        <dbReference type="SAM" id="Phobius"/>
    </source>
</evidence>
<reference evidence="4" key="2">
    <citation type="submission" date="2017-01" db="EMBL/GenBank/DDBJ databases">
        <authorList>
            <person name="Wang Y."/>
            <person name="White M."/>
            <person name="Kvist S."/>
            <person name="Moncalvo J.-M."/>
        </authorList>
    </citation>
    <scope>NUCLEOTIDE SEQUENCE [LARGE SCALE GENOMIC DNA]</scope>
    <source>
        <strain evidence="4">COL-18-3</strain>
    </source>
</reference>
<accession>A0A1R1PHP5</accession>
<reference evidence="3" key="1">
    <citation type="submission" date="2017-01" db="EMBL/GenBank/DDBJ databases">
        <authorList>
            <person name="Mah S.A."/>
            <person name="Swanson W.J."/>
            <person name="Moy G.W."/>
            <person name="Vacquier V.D."/>
        </authorList>
    </citation>
    <scope>NUCLEOTIDE SEQUENCE [LARGE SCALE GENOMIC DNA]</scope>
    <source>
        <strain evidence="3">COL-18-3</strain>
    </source>
</reference>
<dbReference type="Proteomes" id="UP000188320">
    <property type="component" value="Unassembled WGS sequence"/>
</dbReference>
<evidence type="ECO:0000313" key="3">
    <source>
        <dbReference type="EMBL" id="OMH80449.1"/>
    </source>
</evidence>
<comment type="caution">
    <text evidence="3">The sequence shown here is derived from an EMBL/GenBank/DDBJ whole genome shotgun (WGS) entry which is preliminary data.</text>
</comment>
<evidence type="ECO:0000313" key="4">
    <source>
        <dbReference type="Proteomes" id="UP000188320"/>
    </source>
</evidence>
<dbReference type="EMBL" id="LSSK01001783">
    <property type="protein sequence ID" value="OMH78811.1"/>
    <property type="molecule type" value="Genomic_DNA"/>
</dbReference>
<name>A0A1R1PHP5_ZANCU</name>
<keyword evidence="1" id="KW-0812">Transmembrane</keyword>
<feature type="transmembrane region" description="Helical" evidence="1">
    <location>
        <begin position="37"/>
        <end position="70"/>
    </location>
</feature>
<gene>
    <name evidence="3" type="ORF">AX774_g6116</name>
    <name evidence="2" type="ORF">AX774_g7792</name>
</gene>
<sequence>MDQAKSKFNEYYNCAEKTLSKYPHLNDLETKTKVPKVYAVGGVAGILLIMIAFNCAGQFLVNALAFAFATHGSMQAIETRGHQGSTQWLSFW</sequence>
<dbReference type="OrthoDB" id="10009287at2759"/>
<protein>
    <submittedName>
        <fullName evidence="3">Protein yop1</fullName>
    </submittedName>
</protein>
<evidence type="ECO:0000313" key="2">
    <source>
        <dbReference type="EMBL" id="OMH78811.1"/>
    </source>
</evidence>
<dbReference type="AlphaFoldDB" id="A0A1R1PHP5"/>
<keyword evidence="4" id="KW-1185">Reference proteome</keyword>
<organism evidence="3 4">
    <name type="scientific">Zancudomyces culisetae</name>
    <name type="common">Gut fungus</name>
    <name type="synonym">Smittium culisetae</name>
    <dbReference type="NCBI Taxonomy" id="1213189"/>
    <lineage>
        <taxon>Eukaryota</taxon>
        <taxon>Fungi</taxon>
        <taxon>Fungi incertae sedis</taxon>
        <taxon>Zoopagomycota</taxon>
        <taxon>Kickxellomycotina</taxon>
        <taxon>Harpellomycetes</taxon>
        <taxon>Harpellales</taxon>
        <taxon>Legeriomycetaceae</taxon>
        <taxon>Zancudomyces</taxon>
    </lineage>
</organism>